<dbReference type="EMBL" id="FRCX01000006">
    <property type="protein sequence ID" value="SHN27566.1"/>
    <property type="molecule type" value="Genomic_DNA"/>
</dbReference>
<dbReference type="AlphaFoldDB" id="A0A1M7QAR5"/>
<dbReference type="OrthoDB" id="8776962at2"/>
<dbReference type="Proteomes" id="UP000184339">
    <property type="component" value="Unassembled WGS sequence"/>
</dbReference>
<evidence type="ECO:0000313" key="1">
    <source>
        <dbReference type="EMBL" id="SHN27566.1"/>
    </source>
</evidence>
<dbReference type="STRING" id="551987.SAMN05192549_106421"/>
<protein>
    <submittedName>
        <fullName evidence="1">Uncharacterized protein</fullName>
    </submittedName>
</protein>
<accession>A0A1M7QAR5</accession>
<keyword evidence="2" id="KW-1185">Reference proteome</keyword>
<proteinExistence type="predicted"/>
<sequence length="200" mass="21458">MIVALTGVDGDSAVADLAEDLAMLRVAAGKRVLLVAPNPGPYDAQLYDDLVVNAAHQADCSAPASTLARASVVLVLLRPESLERDDGAAMLARLKRLQSVNPCVRILVTVAHGRRPLTAHQAGCLLVFVAQLPQARLADTLVLEDGHDTYHSRHSELALAVHKQDRKLCAPEVRHLYQEVFRPLPAAACASALFPRACPL</sequence>
<name>A0A1M7QAR5_9BURK</name>
<evidence type="ECO:0000313" key="2">
    <source>
        <dbReference type="Proteomes" id="UP000184339"/>
    </source>
</evidence>
<gene>
    <name evidence="1" type="ORF">SAMN05192549_106421</name>
</gene>
<dbReference type="RefSeq" id="WP_072786136.1">
    <property type="nucleotide sequence ID" value="NZ_FRCX01000006.1"/>
</dbReference>
<reference evidence="2" key="1">
    <citation type="submission" date="2016-11" db="EMBL/GenBank/DDBJ databases">
        <authorList>
            <person name="Varghese N."/>
            <person name="Submissions S."/>
        </authorList>
    </citation>
    <scope>NUCLEOTIDE SEQUENCE [LARGE SCALE GENOMIC DNA]</scope>
    <source>
        <strain evidence="2">Sac-22</strain>
    </source>
</reference>
<organism evidence="1 2">
    <name type="scientific">Duganella sacchari</name>
    <dbReference type="NCBI Taxonomy" id="551987"/>
    <lineage>
        <taxon>Bacteria</taxon>
        <taxon>Pseudomonadati</taxon>
        <taxon>Pseudomonadota</taxon>
        <taxon>Betaproteobacteria</taxon>
        <taxon>Burkholderiales</taxon>
        <taxon>Oxalobacteraceae</taxon>
        <taxon>Telluria group</taxon>
        <taxon>Duganella</taxon>
    </lineage>
</organism>